<evidence type="ECO:0000313" key="1">
    <source>
        <dbReference type="EMBL" id="JAS79834.1"/>
    </source>
</evidence>
<accession>A0A1B6HYU0</accession>
<dbReference type="CDD" id="cd00303">
    <property type="entry name" value="retropepsin_like"/>
    <property type="match status" value="1"/>
</dbReference>
<dbReference type="SUPFAM" id="SSF50630">
    <property type="entry name" value="Acid proteases"/>
    <property type="match status" value="1"/>
</dbReference>
<dbReference type="Gene3D" id="2.40.70.10">
    <property type="entry name" value="Acid Proteases"/>
    <property type="match status" value="1"/>
</dbReference>
<name>A0A1B6HYU0_9HEMI</name>
<sequence>SAINNHLFQRKKEEENFDLPSVDVQFHNFLTVKTLLDSGSNRNILCEGLYRRLVELKVAKPLAASELKCVSAQNKKMLILGKVNVKIKINKFSWKITFLVIKDLLQQAILGATFMKDTGMLLDLKRNQFYFDFKP</sequence>
<feature type="non-terminal residue" evidence="1">
    <location>
        <position position="135"/>
    </location>
</feature>
<dbReference type="InterPro" id="IPR021109">
    <property type="entry name" value="Peptidase_aspartic_dom_sf"/>
</dbReference>
<evidence type="ECO:0008006" key="2">
    <source>
        <dbReference type="Google" id="ProtNLM"/>
    </source>
</evidence>
<feature type="non-terminal residue" evidence="1">
    <location>
        <position position="1"/>
    </location>
</feature>
<proteinExistence type="predicted"/>
<protein>
    <recommendedName>
        <fullName evidence="2">Peptidase A2 domain-containing protein</fullName>
    </recommendedName>
</protein>
<gene>
    <name evidence="1" type="ORF">g.6553</name>
</gene>
<dbReference type="AlphaFoldDB" id="A0A1B6HYU0"/>
<dbReference type="EMBL" id="GECU01027872">
    <property type="protein sequence ID" value="JAS79834.1"/>
    <property type="molecule type" value="Transcribed_RNA"/>
</dbReference>
<reference evidence="1" key="1">
    <citation type="submission" date="2015-11" db="EMBL/GenBank/DDBJ databases">
        <title>De novo transcriptome assembly of four potential Pierce s Disease insect vectors from Arizona vineyards.</title>
        <authorList>
            <person name="Tassone E.E."/>
        </authorList>
    </citation>
    <scope>NUCLEOTIDE SEQUENCE</scope>
</reference>
<organism evidence="1">
    <name type="scientific">Homalodisca liturata</name>
    <dbReference type="NCBI Taxonomy" id="320908"/>
    <lineage>
        <taxon>Eukaryota</taxon>
        <taxon>Metazoa</taxon>
        <taxon>Ecdysozoa</taxon>
        <taxon>Arthropoda</taxon>
        <taxon>Hexapoda</taxon>
        <taxon>Insecta</taxon>
        <taxon>Pterygota</taxon>
        <taxon>Neoptera</taxon>
        <taxon>Paraneoptera</taxon>
        <taxon>Hemiptera</taxon>
        <taxon>Auchenorrhyncha</taxon>
        <taxon>Membracoidea</taxon>
        <taxon>Cicadellidae</taxon>
        <taxon>Cicadellinae</taxon>
        <taxon>Proconiini</taxon>
        <taxon>Homalodisca</taxon>
    </lineage>
</organism>